<evidence type="ECO:0000256" key="2">
    <source>
        <dbReference type="ARBA" id="ARBA00023125"/>
    </source>
</evidence>
<keyword evidence="2" id="KW-0238">DNA-binding</keyword>
<dbReference type="PANTHER" id="PTHR44846:SF1">
    <property type="entry name" value="MANNOSYL-D-GLYCERATE TRANSPORT_METABOLISM SYSTEM REPRESSOR MNGR-RELATED"/>
    <property type="match status" value="1"/>
</dbReference>
<evidence type="ECO:0000256" key="3">
    <source>
        <dbReference type="ARBA" id="ARBA00023163"/>
    </source>
</evidence>
<keyword evidence="3" id="KW-0804">Transcription</keyword>
<dbReference type="InterPro" id="IPR036390">
    <property type="entry name" value="WH_DNA-bd_sf"/>
</dbReference>
<dbReference type="SUPFAM" id="SSF46785">
    <property type="entry name" value="Winged helix' DNA-binding domain"/>
    <property type="match status" value="1"/>
</dbReference>
<dbReference type="InterPro" id="IPR050679">
    <property type="entry name" value="Bact_HTH_transcr_reg"/>
</dbReference>
<feature type="region of interest" description="Disordered" evidence="4">
    <location>
        <begin position="259"/>
        <end position="282"/>
    </location>
</feature>
<feature type="domain" description="HTH gntR-type" evidence="5">
    <location>
        <begin position="15"/>
        <end position="83"/>
    </location>
</feature>
<dbReference type="CDD" id="cd07377">
    <property type="entry name" value="WHTH_GntR"/>
    <property type="match status" value="1"/>
</dbReference>
<evidence type="ECO:0000259" key="5">
    <source>
        <dbReference type="PROSITE" id="PS50949"/>
    </source>
</evidence>
<keyword evidence="1" id="KW-0805">Transcription regulation</keyword>
<protein>
    <submittedName>
        <fullName evidence="6">UTRA domain-containing protein</fullName>
    </submittedName>
</protein>
<accession>A0ABX2BN67</accession>
<dbReference type="SMART" id="SM00866">
    <property type="entry name" value="UTRA"/>
    <property type="match status" value="1"/>
</dbReference>
<proteinExistence type="predicted"/>
<dbReference type="Pfam" id="PF07702">
    <property type="entry name" value="UTRA"/>
    <property type="match status" value="1"/>
</dbReference>
<evidence type="ECO:0000256" key="1">
    <source>
        <dbReference type="ARBA" id="ARBA00023015"/>
    </source>
</evidence>
<dbReference type="Proteomes" id="UP000652198">
    <property type="component" value="Unassembled WGS sequence"/>
</dbReference>
<dbReference type="InterPro" id="IPR036388">
    <property type="entry name" value="WH-like_DNA-bd_sf"/>
</dbReference>
<dbReference type="Gene3D" id="3.40.1410.10">
    <property type="entry name" value="Chorismate lyase-like"/>
    <property type="match status" value="1"/>
</dbReference>
<dbReference type="InterPro" id="IPR000524">
    <property type="entry name" value="Tscrpt_reg_HTH_GntR"/>
</dbReference>
<dbReference type="EMBL" id="WOEY01000053">
    <property type="protein sequence ID" value="NPT42201.1"/>
    <property type="molecule type" value="Genomic_DNA"/>
</dbReference>
<dbReference type="PROSITE" id="PS50949">
    <property type="entry name" value="HTH_GNTR"/>
    <property type="match status" value="1"/>
</dbReference>
<dbReference type="PRINTS" id="PR00035">
    <property type="entry name" value="HTHGNTR"/>
</dbReference>
<feature type="compositionally biased region" description="Basic and acidic residues" evidence="4">
    <location>
        <begin position="261"/>
        <end position="274"/>
    </location>
</feature>
<gene>
    <name evidence="6" type="ORF">GNZ12_12925</name>
</gene>
<dbReference type="InterPro" id="IPR011663">
    <property type="entry name" value="UTRA"/>
</dbReference>
<dbReference type="InterPro" id="IPR028978">
    <property type="entry name" value="Chorismate_lyase_/UTRA_dom_sf"/>
</dbReference>
<evidence type="ECO:0000256" key="4">
    <source>
        <dbReference type="SAM" id="MobiDB-lite"/>
    </source>
</evidence>
<keyword evidence="7" id="KW-1185">Reference proteome</keyword>
<dbReference type="PANTHER" id="PTHR44846">
    <property type="entry name" value="MANNOSYL-D-GLYCERATE TRANSPORT/METABOLISM SYSTEM REPRESSOR MNGR-RELATED"/>
    <property type="match status" value="1"/>
</dbReference>
<comment type="caution">
    <text evidence="6">The sequence shown here is derived from an EMBL/GenBank/DDBJ whole genome shotgun (WGS) entry which is preliminary data.</text>
</comment>
<dbReference type="Gene3D" id="1.10.10.10">
    <property type="entry name" value="Winged helix-like DNA-binding domain superfamily/Winged helix DNA-binding domain"/>
    <property type="match status" value="1"/>
</dbReference>
<name>A0ABX2BN67_9BURK</name>
<reference evidence="6 7" key="1">
    <citation type="submission" date="2019-11" db="EMBL/GenBank/DDBJ databases">
        <title>Metabolism of dissolved organic matter in forest soils.</title>
        <authorList>
            <person name="Cyle K.T."/>
            <person name="Wilhelm R.C."/>
            <person name="Martinez C.E."/>
        </authorList>
    </citation>
    <scope>NUCLEOTIDE SEQUENCE [LARGE SCALE GENOMIC DNA]</scope>
    <source>
        <strain evidence="6 7">1N</strain>
    </source>
</reference>
<dbReference type="SUPFAM" id="SSF64288">
    <property type="entry name" value="Chorismate lyase-like"/>
    <property type="match status" value="1"/>
</dbReference>
<evidence type="ECO:0000313" key="6">
    <source>
        <dbReference type="EMBL" id="NPT42201.1"/>
    </source>
</evidence>
<evidence type="ECO:0000313" key="7">
    <source>
        <dbReference type="Proteomes" id="UP000652198"/>
    </source>
</evidence>
<dbReference type="Pfam" id="PF00392">
    <property type="entry name" value="GntR"/>
    <property type="match status" value="1"/>
</dbReference>
<organism evidence="6 7">
    <name type="scientific">Paraburkholderia solitsugae</name>
    <dbReference type="NCBI Taxonomy" id="2675748"/>
    <lineage>
        <taxon>Bacteria</taxon>
        <taxon>Pseudomonadati</taxon>
        <taxon>Pseudomonadota</taxon>
        <taxon>Betaproteobacteria</taxon>
        <taxon>Burkholderiales</taxon>
        <taxon>Burkholderiaceae</taxon>
        <taxon>Paraburkholderia</taxon>
    </lineage>
</organism>
<dbReference type="SMART" id="SM00345">
    <property type="entry name" value="HTH_GNTR"/>
    <property type="match status" value="1"/>
</dbReference>
<sequence length="282" mass="31118">MFTPTSPQLPRSRGTSLHRQMFLVLRERIITGTYAAGSMIPREEDLCTEFGVSRITARRALADLEALGLVQRRQGLGTFVPTDLPVARQAATLGFVDALHKAASETKVQVLSVNLETPPTAIAIQLELEPSDRAVHALRLRKSGDTPLMVSEAWIPERYSKSITAASLKKRALYEILMSHGVDFGRVIQEVTAVAADPTFAQWLDTEIGMPLLRTTRLVYDSKRTPVQHLTITVSPERSRLVTDMSADSINTLRTGQVIHDVQHEAPKTSKERVSGTGTRRG</sequence>